<dbReference type="RefSeq" id="WP_311897859.1">
    <property type="nucleotide sequence ID" value="NZ_JAUOES010000001.1"/>
</dbReference>
<comment type="caution">
    <text evidence="3">The sequence shown here is derived from an EMBL/GenBank/DDBJ whole genome shotgun (WGS) entry which is preliminary data.</text>
</comment>
<evidence type="ECO:0000313" key="4">
    <source>
        <dbReference type="Proteomes" id="UP001249505"/>
    </source>
</evidence>
<evidence type="ECO:0000256" key="1">
    <source>
        <dbReference type="PROSITE-ProRule" id="PRU00339"/>
    </source>
</evidence>
<evidence type="ECO:0000259" key="2">
    <source>
        <dbReference type="Pfam" id="PF01973"/>
    </source>
</evidence>
<dbReference type="Proteomes" id="UP001249505">
    <property type="component" value="Unassembled WGS sequence"/>
</dbReference>
<dbReference type="SUPFAM" id="SSF48452">
    <property type="entry name" value="TPR-like"/>
    <property type="match status" value="1"/>
</dbReference>
<proteinExistence type="predicted"/>
<dbReference type="Pfam" id="PF01973">
    <property type="entry name" value="MptE-like"/>
    <property type="match status" value="1"/>
</dbReference>
<dbReference type="InterPro" id="IPR011990">
    <property type="entry name" value="TPR-like_helical_dom_sf"/>
</dbReference>
<dbReference type="PANTHER" id="PTHR41786">
    <property type="entry name" value="MOTILITY ACCESSORY FACTOR MAF"/>
    <property type="match status" value="1"/>
</dbReference>
<feature type="repeat" description="TPR" evidence="1">
    <location>
        <begin position="781"/>
        <end position="814"/>
    </location>
</feature>
<keyword evidence="4" id="KW-1185">Reference proteome</keyword>
<protein>
    <submittedName>
        <fullName evidence="3">DUF115 domain-containing protein</fullName>
    </submittedName>
</protein>
<feature type="domain" description="6-hydroxymethylpterin diphosphokinase MptE-like" evidence="2">
    <location>
        <begin position="176"/>
        <end position="339"/>
    </location>
</feature>
<dbReference type="Gene3D" id="1.25.40.10">
    <property type="entry name" value="Tetratricopeptide repeat domain"/>
    <property type="match status" value="1"/>
</dbReference>
<name>A0ABU3FUP2_9GAMM</name>
<dbReference type="InterPro" id="IPR019734">
    <property type="entry name" value="TPR_rpt"/>
</dbReference>
<dbReference type="PROSITE" id="PS50005">
    <property type="entry name" value="TPR"/>
    <property type="match status" value="1"/>
</dbReference>
<sequence length="833" mass="95020">MMTVNEPILSAVFSVSQFNEYYLPSINRNTFEQCDSKTLFNNRYKAKFSHKDTLHIVIGLDSGLLANYVMELAIPDGSKFIFVDFNAVLNLLTIEVPDELSESIEICSPEMFDALLKETRNNIFIAKNQFKVHRSIAVSGNYIDEYAQLNYFVEKKIEHEHFESNIGFSQKIFIKKQLINLSETLQPASILKQKFMGKTCIVLGGGPSLDEHIDWIKSHREQLVIFAVSRVAYKLTIAGIPVDIIVSVDPQDHALTVNKEMMALYENSLFICSYHVSPLLLGQWAGSVLYTGPRIPWDSRDSDNILPKGPTVTNAAVQIAEEMGFEQILLCGSDFCHSQSGATHAKNTFGADIGPNLGVMFEWVETYSGEMAETPIQLLQAMQSLQEEVICYHAKCINLSANAARIEGIQQLSPEQLVLATITPEDRAILQPSKHKLSIEQRRKLLANTLTDLSLTSNTFNALIKLLKKALHYSNTMLKIEGTTHTVVELHRKIDKIEKTLNQKYHHFGSLIKFYGYYEFSHFLSTKQSEHWSQLDLSTNNNIYYKAYLNIATELSVLINDAASRVEIRLAELTVPTDIPAIARQWRQDNQLGRALIWKQNYMPDHQKLNDADIALLDEIEQEYLQYLSQQSHSTSAKEATVNNVEDAFKKLAILMQNQHLLGISKMIQYISPFITDNPELTRLYYLASSYQFLLLHEESAALESILNISEEYRTETELKQIILLSLKLKDITLAENTYSKIIVFSDDYLPHYAQILKLQGKYQQALDYYLNYLEKYPTDIPVLLKFGLFWKDIGQPEQAVSVLTEILTLDPNNFAAQMHLQKLYRNLELKSN</sequence>
<dbReference type="EMBL" id="JAUOES010000001">
    <property type="protein sequence ID" value="MDT3278773.1"/>
    <property type="molecule type" value="Genomic_DNA"/>
</dbReference>
<dbReference type="Gene3D" id="3.90.1480.10">
    <property type="entry name" value="Alpha-2,3-sialyltransferase"/>
    <property type="match status" value="1"/>
</dbReference>
<dbReference type="PANTHER" id="PTHR41786:SF1">
    <property type="entry name" value="6-HYDROXYMETHYLPTERIN DIPHOSPHOKINASE MPTE-LIKE DOMAIN-CONTAINING PROTEIN"/>
    <property type="match status" value="1"/>
</dbReference>
<accession>A0ABU3FUP2</accession>
<dbReference type="InterPro" id="IPR002826">
    <property type="entry name" value="MptE-like"/>
</dbReference>
<reference evidence="3 4" key="1">
    <citation type="submission" date="2023-07" db="EMBL/GenBank/DDBJ databases">
        <title>Novel Shewanella species isolated from Baltic Sea sediments.</title>
        <authorList>
            <person name="Martin-Rodriguez A.J."/>
        </authorList>
    </citation>
    <scope>NUCLEOTIDE SEQUENCE [LARGE SCALE GENOMIC DNA]</scope>
    <source>
        <strain evidence="3 4">SP2S1-2</strain>
    </source>
</reference>
<gene>
    <name evidence="3" type="ORF">Q4Q50_00415</name>
</gene>
<evidence type="ECO:0000313" key="3">
    <source>
        <dbReference type="EMBL" id="MDT3278773.1"/>
    </source>
</evidence>
<keyword evidence="1" id="KW-0802">TPR repeat</keyword>
<organism evidence="3 4">
    <name type="scientific">Shewanella scandinavica</name>
    <dbReference type="NCBI Taxonomy" id="3063538"/>
    <lineage>
        <taxon>Bacteria</taxon>
        <taxon>Pseudomonadati</taxon>
        <taxon>Pseudomonadota</taxon>
        <taxon>Gammaproteobacteria</taxon>
        <taxon>Alteromonadales</taxon>
        <taxon>Shewanellaceae</taxon>
        <taxon>Shewanella</taxon>
    </lineage>
</organism>